<dbReference type="Proteomes" id="UP000735302">
    <property type="component" value="Unassembled WGS sequence"/>
</dbReference>
<proteinExistence type="predicted"/>
<feature type="region of interest" description="Disordered" evidence="1">
    <location>
        <begin position="76"/>
        <end position="95"/>
    </location>
</feature>
<gene>
    <name evidence="2" type="ORF">PoB_003204200</name>
</gene>
<evidence type="ECO:0000313" key="2">
    <source>
        <dbReference type="EMBL" id="GFO05537.1"/>
    </source>
</evidence>
<accession>A0AAV4AEW3</accession>
<comment type="caution">
    <text evidence="2">The sequence shown here is derived from an EMBL/GenBank/DDBJ whole genome shotgun (WGS) entry which is preliminary data.</text>
</comment>
<name>A0AAV4AEW3_9GAST</name>
<sequence>MISLIKELADVTITTIISTISLMYRIQQQLRYNVRKRSLATCSSNQRHFGHALTTSNNRTHPGLIIKSEANISCGSNNRDPIGARTSMVPSNKRT</sequence>
<dbReference type="AlphaFoldDB" id="A0AAV4AEW3"/>
<organism evidence="2 3">
    <name type="scientific">Plakobranchus ocellatus</name>
    <dbReference type="NCBI Taxonomy" id="259542"/>
    <lineage>
        <taxon>Eukaryota</taxon>
        <taxon>Metazoa</taxon>
        <taxon>Spiralia</taxon>
        <taxon>Lophotrochozoa</taxon>
        <taxon>Mollusca</taxon>
        <taxon>Gastropoda</taxon>
        <taxon>Heterobranchia</taxon>
        <taxon>Euthyneura</taxon>
        <taxon>Panpulmonata</taxon>
        <taxon>Sacoglossa</taxon>
        <taxon>Placobranchoidea</taxon>
        <taxon>Plakobranchidae</taxon>
        <taxon>Plakobranchus</taxon>
    </lineage>
</organism>
<evidence type="ECO:0000256" key="1">
    <source>
        <dbReference type="SAM" id="MobiDB-lite"/>
    </source>
</evidence>
<keyword evidence="3" id="KW-1185">Reference proteome</keyword>
<evidence type="ECO:0000313" key="3">
    <source>
        <dbReference type="Proteomes" id="UP000735302"/>
    </source>
</evidence>
<dbReference type="EMBL" id="BLXT01003748">
    <property type="protein sequence ID" value="GFO05537.1"/>
    <property type="molecule type" value="Genomic_DNA"/>
</dbReference>
<reference evidence="2 3" key="1">
    <citation type="journal article" date="2021" name="Elife">
        <title>Chloroplast acquisition without the gene transfer in kleptoplastic sea slugs, Plakobranchus ocellatus.</title>
        <authorList>
            <person name="Maeda T."/>
            <person name="Takahashi S."/>
            <person name="Yoshida T."/>
            <person name="Shimamura S."/>
            <person name="Takaki Y."/>
            <person name="Nagai Y."/>
            <person name="Toyoda A."/>
            <person name="Suzuki Y."/>
            <person name="Arimoto A."/>
            <person name="Ishii H."/>
            <person name="Satoh N."/>
            <person name="Nishiyama T."/>
            <person name="Hasebe M."/>
            <person name="Maruyama T."/>
            <person name="Minagawa J."/>
            <person name="Obokata J."/>
            <person name="Shigenobu S."/>
        </authorList>
    </citation>
    <scope>NUCLEOTIDE SEQUENCE [LARGE SCALE GENOMIC DNA]</scope>
</reference>
<protein>
    <submittedName>
        <fullName evidence="2">Uncharacterized protein</fullName>
    </submittedName>
</protein>